<dbReference type="PANTHER" id="PTHR12534:SF0">
    <property type="entry name" value="SMALL RIBOSOMAL SUBUNIT PROTEIN US2M"/>
    <property type="match status" value="1"/>
</dbReference>
<dbReference type="NCBIfam" id="TIGR01011">
    <property type="entry name" value="rpsB_bact"/>
    <property type="match status" value="1"/>
</dbReference>
<dbReference type="SUPFAM" id="SSF52313">
    <property type="entry name" value="Ribosomal protein S2"/>
    <property type="match status" value="1"/>
</dbReference>
<keyword evidence="5" id="KW-1185">Reference proteome</keyword>
<comment type="similarity">
    <text evidence="1">Belongs to the universal ribosomal protein uS2 family.</text>
</comment>
<dbReference type="GO" id="GO:0005763">
    <property type="term" value="C:mitochondrial small ribosomal subunit"/>
    <property type="evidence" value="ECO:0007669"/>
    <property type="project" value="TreeGrafter"/>
</dbReference>
<dbReference type="PRINTS" id="PR00395">
    <property type="entry name" value="RIBOSOMALS2"/>
</dbReference>
<dbReference type="Proteomes" id="UP000275078">
    <property type="component" value="Unassembled WGS sequence"/>
</dbReference>
<gene>
    <name evidence="4" type="ORF">BJ508DRAFT_329461</name>
</gene>
<dbReference type="GO" id="GO:0003735">
    <property type="term" value="F:structural constituent of ribosome"/>
    <property type="evidence" value="ECO:0007669"/>
    <property type="project" value="InterPro"/>
</dbReference>
<dbReference type="InterPro" id="IPR018130">
    <property type="entry name" value="Ribosomal_uS2_CS"/>
</dbReference>
<proteinExistence type="inferred from homology"/>
<dbReference type="InterPro" id="IPR005706">
    <property type="entry name" value="Ribosomal_uS2_bac/mit/plastid"/>
</dbReference>
<dbReference type="EMBL" id="ML119714">
    <property type="protein sequence ID" value="RPA78192.1"/>
    <property type="molecule type" value="Genomic_DNA"/>
</dbReference>
<dbReference type="AlphaFoldDB" id="A0A3N4HWG0"/>
<dbReference type="OrthoDB" id="2320368at2759"/>
<dbReference type="GO" id="GO:0006412">
    <property type="term" value="P:translation"/>
    <property type="evidence" value="ECO:0007669"/>
    <property type="project" value="InterPro"/>
</dbReference>
<evidence type="ECO:0000313" key="4">
    <source>
        <dbReference type="EMBL" id="RPA78192.1"/>
    </source>
</evidence>
<evidence type="ECO:0000313" key="5">
    <source>
        <dbReference type="Proteomes" id="UP000275078"/>
    </source>
</evidence>
<dbReference type="Pfam" id="PF00318">
    <property type="entry name" value="Ribosomal_S2"/>
    <property type="match status" value="1"/>
</dbReference>
<organism evidence="4 5">
    <name type="scientific">Ascobolus immersus RN42</name>
    <dbReference type="NCBI Taxonomy" id="1160509"/>
    <lineage>
        <taxon>Eukaryota</taxon>
        <taxon>Fungi</taxon>
        <taxon>Dikarya</taxon>
        <taxon>Ascomycota</taxon>
        <taxon>Pezizomycotina</taxon>
        <taxon>Pezizomycetes</taxon>
        <taxon>Pezizales</taxon>
        <taxon>Ascobolaceae</taxon>
        <taxon>Ascobolus</taxon>
    </lineage>
</organism>
<dbReference type="CDD" id="cd01425">
    <property type="entry name" value="RPS2"/>
    <property type="match status" value="1"/>
</dbReference>
<keyword evidence="3" id="KW-0687">Ribonucleoprotein</keyword>
<dbReference type="Gene3D" id="3.40.50.10490">
    <property type="entry name" value="Glucose-6-phosphate isomerase like protein, domain 1"/>
    <property type="match status" value="1"/>
</dbReference>
<dbReference type="PROSITE" id="PS00962">
    <property type="entry name" value="RIBOSOMAL_S2_1"/>
    <property type="match status" value="1"/>
</dbReference>
<accession>A0A3N4HWG0</accession>
<sequence length="303" mass="33093">MIVRSGLRRATGSAQLLSGQTFGKTFSATNARLLSTRTDATPSIPNITKRGWDNFQNFRATTAPLGATIDPHYKPHQRITTPPPPRHINLSLLLASGAHLGHSTSLWNPLNQRFIFGVRQGIHIFDLEAISAHLKRAAKIVQGVTYNGGIVLFVGNRKGMERSVIEAAKRAGGYHLFEKWIPGTITNGHAILRGGGNELYVRKSDDTVVETRPNLESPVAIKPDLIVCFNILENYILLHEAGLAGIPTIGVVDSDADPRWVTYTIPGNDDSLRATALFAGVLGRAGQEGRERRIREAEAEGRK</sequence>
<dbReference type="InterPro" id="IPR023591">
    <property type="entry name" value="Ribosomal_uS2_flav_dom_sf"/>
</dbReference>
<evidence type="ECO:0000256" key="2">
    <source>
        <dbReference type="ARBA" id="ARBA00022980"/>
    </source>
</evidence>
<name>A0A3N4HWG0_ASCIM</name>
<dbReference type="PANTHER" id="PTHR12534">
    <property type="entry name" value="30S RIBOSOMAL PROTEIN S2 PROKARYOTIC AND ORGANELLAR"/>
    <property type="match status" value="1"/>
</dbReference>
<evidence type="ECO:0000256" key="3">
    <source>
        <dbReference type="ARBA" id="ARBA00023274"/>
    </source>
</evidence>
<keyword evidence="2 4" id="KW-0689">Ribosomal protein</keyword>
<dbReference type="HAMAP" id="MF_00291_B">
    <property type="entry name" value="Ribosomal_uS2_B"/>
    <property type="match status" value="1"/>
</dbReference>
<reference evidence="4 5" key="1">
    <citation type="journal article" date="2018" name="Nat. Ecol. Evol.">
        <title>Pezizomycetes genomes reveal the molecular basis of ectomycorrhizal truffle lifestyle.</title>
        <authorList>
            <person name="Murat C."/>
            <person name="Payen T."/>
            <person name="Noel B."/>
            <person name="Kuo A."/>
            <person name="Morin E."/>
            <person name="Chen J."/>
            <person name="Kohler A."/>
            <person name="Krizsan K."/>
            <person name="Balestrini R."/>
            <person name="Da Silva C."/>
            <person name="Montanini B."/>
            <person name="Hainaut M."/>
            <person name="Levati E."/>
            <person name="Barry K.W."/>
            <person name="Belfiori B."/>
            <person name="Cichocki N."/>
            <person name="Clum A."/>
            <person name="Dockter R.B."/>
            <person name="Fauchery L."/>
            <person name="Guy J."/>
            <person name="Iotti M."/>
            <person name="Le Tacon F."/>
            <person name="Lindquist E.A."/>
            <person name="Lipzen A."/>
            <person name="Malagnac F."/>
            <person name="Mello A."/>
            <person name="Molinier V."/>
            <person name="Miyauchi S."/>
            <person name="Poulain J."/>
            <person name="Riccioni C."/>
            <person name="Rubini A."/>
            <person name="Sitrit Y."/>
            <person name="Splivallo R."/>
            <person name="Traeger S."/>
            <person name="Wang M."/>
            <person name="Zifcakova L."/>
            <person name="Wipf D."/>
            <person name="Zambonelli A."/>
            <person name="Paolocci F."/>
            <person name="Nowrousian M."/>
            <person name="Ottonello S."/>
            <person name="Baldrian P."/>
            <person name="Spatafora J.W."/>
            <person name="Henrissat B."/>
            <person name="Nagy L.G."/>
            <person name="Aury J.M."/>
            <person name="Wincker P."/>
            <person name="Grigoriev I.V."/>
            <person name="Bonfante P."/>
            <person name="Martin F.M."/>
        </authorList>
    </citation>
    <scope>NUCLEOTIDE SEQUENCE [LARGE SCALE GENOMIC DNA]</scope>
    <source>
        <strain evidence="4 5">RN42</strain>
    </source>
</reference>
<protein>
    <submittedName>
        <fullName evidence="4">Ribosomal protein S2</fullName>
    </submittedName>
</protein>
<dbReference type="InterPro" id="IPR001865">
    <property type="entry name" value="Ribosomal_uS2"/>
</dbReference>
<dbReference type="STRING" id="1160509.A0A3N4HWG0"/>
<evidence type="ECO:0000256" key="1">
    <source>
        <dbReference type="ARBA" id="ARBA00006242"/>
    </source>
</evidence>